<reference evidence="2 3" key="1">
    <citation type="journal article" date="2024" name="IMA Fungus">
        <title>Apiospora arundinis, a panoply of carbohydrate-active enzymes and secondary metabolites.</title>
        <authorList>
            <person name="Sorensen T."/>
            <person name="Petersen C."/>
            <person name="Muurmann A.T."/>
            <person name="Christiansen J.V."/>
            <person name="Brundto M.L."/>
            <person name="Overgaard C.K."/>
            <person name="Boysen A.T."/>
            <person name="Wollenberg R.D."/>
            <person name="Larsen T.O."/>
            <person name="Sorensen J.L."/>
            <person name="Nielsen K.L."/>
            <person name="Sondergaard T.E."/>
        </authorList>
    </citation>
    <scope>NUCLEOTIDE SEQUENCE [LARGE SCALE GENOMIC DNA]</scope>
    <source>
        <strain evidence="2 3">AAU 773</strain>
    </source>
</reference>
<protein>
    <recommendedName>
        <fullName evidence="4">Fungal N-terminal domain-containing protein</fullName>
    </recommendedName>
</protein>
<evidence type="ECO:0008006" key="4">
    <source>
        <dbReference type="Google" id="ProtNLM"/>
    </source>
</evidence>
<feature type="compositionally biased region" description="Polar residues" evidence="1">
    <location>
        <begin position="205"/>
        <end position="221"/>
    </location>
</feature>
<keyword evidence="3" id="KW-1185">Reference proteome</keyword>
<feature type="region of interest" description="Disordered" evidence="1">
    <location>
        <begin position="199"/>
        <end position="221"/>
    </location>
</feature>
<sequence>MDKFGTIAAGTNMFESAVGLIQNIRAAFARVRGTSKTVDHTSQQLEALYRSLALVQDEPKLRTARVVNQVSRVEDAGKELQCFLEKLQLSQEHNAAQQHLHAFTFGKDDDNELAAISARLDSTRAELMLCIQVVGVGLSTNLDGGFRVMATTLNEVNRKVEEALEFKLRLFELVAHRLPTEDGTIEVRSDEIARLGRNETEMPENHNSQPDSNPDSAQKATPNVHNEIYDNVTIDQARVITGDIGVQEWQKKTETTRRNVIRNNNMKDKSLILTGNVGGDAAKALVDGLFN</sequence>
<gene>
    <name evidence="2" type="ORF">PGQ11_003165</name>
</gene>
<comment type="caution">
    <text evidence="2">The sequence shown here is derived from an EMBL/GenBank/DDBJ whole genome shotgun (WGS) entry which is preliminary data.</text>
</comment>
<accession>A0ABR2J530</accession>
<evidence type="ECO:0000256" key="1">
    <source>
        <dbReference type="SAM" id="MobiDB-lite"/>
    </source>
</evidence>
<evidence type="ECO:0000313" key="2">
    <source>
        <dbReference type="EMBL" id="KAK8872651.1"/>
    </source>
</evidence>
<evidence type="ECO:0000313" key="3">
    <source>
        <dbReference type="Proteomes" id="UP001390339"/>
    </source>
</evidence>
<proteinExistence type="predicted"/>
<name>A0ABR2J530_9PEZI</name>
<dbReference type="EMBL" id="JAPCWZ010000003">
    <property type="protein sequence ID" value="KAK8872651.1"/>
    <property type="molecule type" value="Genomic_DNA"/>
</dbReference>
<dbReference type="Proteomes" id="UP001390339">
    <property type="component" value="Unassembled WGS sequence"/>
</dbReference>
<organism evidence="2 3">
    <name type="scientific">Apiospora arundinis</name>
    <dbReference type="NCBI Taxonomy" id="335852"/>
    <lineage>
        <taxon>Eukaryota</taxon>
        <taxon>Fungi</taxon>
        <taxon>Dikarya</taxon>
        <taxon>Ascomycota</taxon>
        <taxon>Pezizomycotina</taxon>
        <taxon>Sordariomycetes</taxon>
        <taxon>Xylariomycetidae</taxon>
        <taxon>Amphisphaeriales</taxon>
        <taxon>Apiosporaceae</taxon>
        <taxon>Apiospora</taxon>
    </lineage>
</organism>